<sequence length="71" mass="8176">MLTSLSHPLQSPDSNPIENLWSEMKRELSRSSASSLEDLQVKLQRIWSTIDDDSARKTVRLIPKRLDVVKE</sequence>
<dbReference type="EMBL" id="WSZM01000017">
    <property type="protein sequence ID" value="KAF4046338.1"/>
    <property type="molecule type" value="Genomic_DNA"/>
</dbReference>
<keyword evidence="1" id="KW-0255">Endonuclease</keyword>
<keyword evidence="1" id="KW-0540">Nuclease</keyword>
<evidence type="ECO:0000313" key="3">
    <source>
        <dbReference type="Proteomes" id="UP000602510"/>
    </source>
</evidence>
<dbReference type="GO" id="GO:0004519">
    <property type="term" value="F:endonuclease activity"/>
    <property type="evidence" value="ECO:0007669"/>
    <property type="project" value="UniProtKB-KW"/>
</dbReference>
<gene>
    <name evidence="1" type="ORF">GN244_ATG01173</name>
    <name evidence="2" type="ORF">GN958_ATG05386</name>
</gene>
<dbReference type="EMBL" id="JAACNO010000735">
    <property type="protein sequence ID" value="KAF4145356.1"/>
    <property type="molecule type" value="Genomic_DNA"/>
</dbReference>
<keyword evidence="1" id="KW-0378">Hydrolase</keyword>
<dbReference type="InterPro" id="IPR036397">
    <property type="entry name" value="RNaseH_sf"/>
</dbReference>
<reference evidence="1" key="1">
    <citation type="submission" date="2020-04" db="EMBL/GenBank/DDBJ databases">
        <title>Hybrid Assembly of Korean Phytophthora infestans isolates.</title>
        <authorList>
            <person name="Prokchorchik M."/>
            <person name="Lee Y."/>
            <person name="Seo J."/>
            <person name="Cho J.-H."/>
            <person name="Park Y.-E."/>
            <person name="Jang D.-C."/>
            <person name="Im J.-S."/>
            <person name="Choi J.-G."/>
            <person name="Park H.-J."/>
            <person name="Lee G.-B."/>
            <person name="Lee Y.-G."/>
            <person name="Hong S.-Y."/>
            <person name="Cho K."/>
            <person name="Sohn K.H."/>
        </authorList>
    </citation>
    <scope>NUCLEOTIDE SEQUENCE</scope>
    <source>
        <strain evidence="1">KR_1_A1</strain>
        <strain evidence="2">KR_2_A2</strain>
    </source>
</reference>
<comment type="caution">
    <text evidence="1">The sequence shown here is derived from an EMBL/GenBank/DDBJ whole genome shotgun (WGS) entry which is preliminary data.</text>
</comment>
<dbReference type="GO" id="GO:0003676">
    <property type="term" value="F:nucleic acid binding"/>
    <property type="evidence" value="ECO:0007669"/>
    <property type="project" value="InterPro"/>
</dbReference>
<proteinExistence type="predicted"/>
<dbReference type="Gene3D" id="3.30.420.10">
    <property type="entry name" value="Ribonuclease H-like superfamily/Ribonuclease H"/>
    <property type="match status" value="1"/>
</dbReference>
<organism evidence="1 3">
    <name type="scientific">Phytophthora infestans</name>
    <name type="common">Potato late blight agent</name>
    <name type="synonym">Botrytis infestans</name>
    <dbReference type="NCBI Taxonomy" id="4787"/>
    <lineage>
        <taxon>Eukaryota</taxon>
        <taxon>Sar</taxon>
        <taxon>Stramenopiles</taxon>
        <taxon>Oomycota</taxon>
        <taxon>Peronosporomycetes</taxon>
        <taxon>Peronosporales</taxon>
        <taxon>Peronosporaceae</taxon>
        <taxon>Phytophthora</taxon>
    </lineage>
</organism>
<accession>A0A833WMQ5</accession>
<dbReference type="Proteomes" id="UP000602510">
    <property type="component" value="Unassembled WGS sequence"/>
</dbReference>
<protein>
    <submittedName>
        <fullName evidence="1">DDE superfamily endonuclease</fullName>
    </submittedName>
</protein>
<evidence type="ECO:0000313" key="1">
    <source>
        <dbReference type="EMBL" id="KAF4046338.1"/>
    </source>
</evidence>
<dbReference type="Proteomes" id="UP000704712">
    <property type="component" value="Unassembled WGS sequence"/>
</dbReference>
<name>A0A833WMQ5_PHYIN</name>
<keyword evidence="3" id="KW-1185">Reference proteome</keyword>
<evidence type="ECO:0000313" key="2">
    <source>
        <dbReference type="EMBL" id="KAF4145356.1"/>
    </source>
</evidence>
<dbReference type="AlphaFoldDB" id="A0A833WMQ5"/>